<evidence type="ECO:0000256" key="1">
    <source>
        <dbReference type="SAM" id="MobiDB-lite"/>
    </source>
</evidence>
<dbReference type="PANTHER" id="PTHR11590">
    <property type="entry name" value="PROTEIN-GLUTAMINE GAMMA-GLUTAMYLTRANSFERASE"/>
    <property type="match status" value="1"/>
</dbReference>
<accession>A0ABN9YB00</accession>
<dbReference type="PANTHER" id="PTHR11590:SF40">
    <property type="entry name" value="HEMOCYTE PROTEIN-GLUTAMINE GAMMA-GLUTAMYLTRANSFERASE-LIKE PROTEIN"/>
    <property type="match status" value="1"/>
</dbReference>
<feature type="domain" description="Transglutaminase-like" evidence="2">
    <location>
        <begin position="169"/>
        <end position="193"/>
    </location>
</feature>
<dbReference type="SUPFAM" id="SSF54001">
    <property type="entry name" value="Cysteine proteinases"/>
    <property type="match status" value="1"/>
</dbReference>
<organism evidence="3 4">
    <name type="scientific">Prorocentrum cordatum</name>
    <dbReference type="NCBI Taxonomy" id="2364126"/>
    <lineage>
        <taxon>Eukaryota</taxon>
        <taxon>Sar</taxon>
        <taxon>Alveolata</taxon>
        <taxon>Dinophyceae</taxon>
        <taxon>Prorocentrales</taxon>
        <taxon>Prorocentraceae</taxon>
        <taxon>Prorocentrum</taxon>
    </lineage>
</organism>
<evidence type="ECO:0000313" key="4">
    <source>
        <dbReference type="Proteomes" id="UP001189429"/>
    </source>
</evidence>
<gene>
    <name evidence="3" type="ORF">PCOR1329_LOCUS83986</name>
</gene>
<dbReference type="InterPro" id="IPR038765">
    <property type="entry name" value="Papain-like_cys_pep_sf"/>
</dbReference>
<dbReference type="InterPro" id="IPR002931">
    <property type="entry name" value="Transglutaminase-like"/>
</dbReference>
<dbReference type="InterPro" id="IPR050779">
    <property type="entry name" value="Transglutaminase"/>
</dbReference>
<keyword evidence="4" id="KW-1185">Reference proteome</keyword>
<dbReference type="InterPro" id="IPR036985">
    <property type="entry name" value="Transglutaminase-like_sf"/>
</dbReference>
<sequence length="214" mass="23515">MSPAGVWKRSQTGSSRSPSRPRRPLALTPPRSSSAQILKRRSPSRSSFSSTHGGRLTMYIQLPPAIPLQDDGAIWVGSSHYRRPRAWFFGQYEEGVLDACLKLVEMFTGDRGNVVLMARHLSSAVNQLDNGGVLVGNWSGDYEGGKAPTAWVGSPSILTQWAESGPVKFGQCWVFSGVLTAVCRCLGIPARIGGRDVLRLRARHQFKPRDRQVL</sequence>
<dbReference type="EMBL" id="CAUYUJ010022229">
    <property type="protein sequence ID" value="CAK0909625.1"/>
    <property type="molecule type" value="Genomic_DNA"/>
</dbReference>
<dbReference type="Proteomes" id="UP001189429">
    <property type="component" value="Unassembled WGS sequence"/>
</dbReference>
<dbReference type="Pfam" id="PF01841">
    <property type="entry name" value="Transglut_core"/>
    <property type="match status" value="1"/>
</dbReference>
<protein>
    <recommendedName>
        <fullName evidence="2">Transglutaminase-like domain-containing protein</fullName>
    </recommendedName>
</protein>
<feature type="region of interest" description="Disordered" evidence="1">
    <location>
        <begin position="1"/>
        <end position="52"/>
    </location>
</feature>
<feature type="compositionally biased region" description="Low complexity" evidence="1">
    <location>
        <begin position="14"/>
        <end position="35"/>
    </location>
</feature>
<dbReference type="Gene3D" id="3.90.260.10">
    <property type="entry name" value="Transglutaminase-like"/>
    <property type="match status" value="1"/>
</dbReference>
<comment type="caution">
    <text evidence="3">The sequence shown here is derived from an EMBL/GenBank/DDBJ whole genome shotgun (WGS) entry which is preliminary data.</text>
</comment>
<evidence type="ECO:0000313" key="3">
    <source>
        <dbReference type="EMBL" id="CAK0909625.1"/>
    </source>
</evidence>
<reference evidence="3" key="1">
    <citation type="submission" date="2023-10" db="EMBL/GenBank/DDBJ databases">
        <authorList>
            <person name="Chen Y."/>
            <person name="Shah S."/>
            <person name="Dougan E. K."/>
            <person name="Thang M."/>
            <person name="Chan C."/>
        </authorList>
    </citation>
    <scope>NUCLEOTIDE SEQUENCE [LARGE SCALE GENOMIC DNA]</scope>
</reference>
<name>A0ABN9YB00_9DINO</name>
<proteinExistence type="predicted"/>
<evidence type="ECO:0000259" key="2">
    <source>
        <dbReference type="Pfam" id="PF01841"/>
    </source>
</evidence>